<dbReference type="Gene3D" id="3.30.420.10">
    <property type="entry name" value="Ribonuclease H-like superfamily/Ribonuclease H"/>
    <property type="match status" value="1"/>
</dbReference>
<evidence type="ECO:0008006" key="2">
    <source>
        <dbReference type="Google" id="ProtNLM"/>
    </source>
</evidence>
<evidence type="ECO:0000313" key="1">
    <source>
        <dbReference type="EMBL" id="PJE78412.1"/>
    </source>
</evidence>
<gene>
    <name evidence="1" type="ORF">CI610_02653</name>
</gene>
<dbReference type="GO" id="GO:0004803">
    <property type="term" value="F:transposase activity"/>
    <property type="evidence" value="ECO:0007669"/>
    <property type="project" value="TreeGrafter"/>
</dbReference>
<dbReference type="AlphaFoldDB" id="A0A2H9T5C6"/>
<comment type="caution">
    <text evidence="1">The sequence shown here is derived from an EMBL/GenBank/DDBJ whole genome shotgun (WGS) entry which is preliminary data.</text>
</comment>
<dbReference type="InterPro" id="IPR051917">
    <property type="entry name" value="Transposase-Integrase"/>
</dbReference>
<dbReference type="EMBL" id="NSIT01000187">
    <property type="protein sequence ID" value="PJE78412.1"/>
    <property type="molecule type" value="Genomic_DNA"/>
</dbReference>
<protein>
    <recommendedName>
        <fullName evidence="2">Integrase catalytic domain-containing protein</fullName>
    </recommendedName>
</protein>
<dbReference type="GO" id="GO:0032196">
    <property type="term" value="P:transposition"/>
    <property type="evidence" value="ECO:0007669"/>
    <property type="project" value="TreeGrafter"/>
</dbReference>
<dbReference type="PANTHER" id="PTHR10948:SF23">
    <property type="entry name" value="TRANSPOSASE INSI FOR INSERTION SEQUENCE ELEMENT IS30A-RELATED"/>
    <property type="match status" value="1"/>
</dbReference>
<accession>A0A2H9T5C6</accession>
<dbReference type="NCBIfam" id="NF033563">
    <property type="entry name" value="transpos_IS30"/>
    <property type="match status" value="1"/>
</dbReference>
<reference evidence="1" key="1">
    <citation type="journal article" date="2017" name="Appl. Environ. Microbiol.">
        <title>Molecular characterization of an Endozoicomonas-like organism causing infection in king scallop Pecten maximus L.</title>
        <authorList>
            <person name="Cano I."/>
            <person name="van Aerle R."/>
            <person name="Ross S."/>
            <person name="Verner-Jeffreys D.W."/>
            <person name="Paley R.K."/>
            <person name="Rimmer G."/>
            <person name="Ryder D."/>
            <person name="Hooper P."/>
            <person name="Stone D."/>
            <person name="Feist S.W."/>
        </authorList>
    </citation>
    <scope>NUCLEOTIDE SEQUENCE</scope>
</reference>
<dbReference type="InterPro" id="IPR012337">
    <property type="entry name" value="RNaseH-like_sf"/>
</dbReference>
<organism evidence="1">
    <name type="scientific">invertebrate metagenome</name>
    <dbReference type="NCBI Taxonomy" id="1711999"/>
    <lineage>
        <taxon>unclassified sequences</taxon>
        <taxon>metagenomes</taxon>
        <taxon>organismal metagenomes</taxon>
    </lineage>
</organism>
<name>A0A2H9T5C6_9ZZZZ</name>
<dbReference type="InterPro" id="IPR036397">
    <property type="entry name" value="RNaseH_sf"/>
</dbReference>
<proteinExistence type="predicted"/>
<dbReference type="GO" id="GO:0003676">
    <property type="term" value="F:nucleic acid binding"/>
    <property type="evidence" value="ECO:0007669"/>
    <property type="project" value="InterPro"/>
</dbReference>
<sequence>MSTSNRYDSPVSLKKSEKCIKSTRLNHHRKINDKKPETVENKIIQLMKQIPRAKIITLDNGEEFARHRAVSKASNTTIYFVQPYARYQRGIRENTKGIIRHYLSKKMVIEKSQSSKLMINTMPRKILADRLRLRSIQGSLLHLLLESSTA</sequence>
<dbReference type="SUPFAM" id="SSF53098">
    <property type="entry name" value="Ribonuclease H-like"/>
    <property type="match status" value="1"/>
</dbReference>
<dbReference type="InterPro" id="IPR053392">
    <property type="entry name" value="Transposase_IS30-like"/>
</dbReference>
<dbReference type="PANTHER" id="PTHR10948">
    <property type="entry name" value="TRANSPOSASE"/>
    <property type="match status" value="1"/>
</dbReference>
<dbReference type="GO" id="GO:0005829">
    <property type="term" value="C:cytosol"/>
    <property type="evidence" value="ECO:0007669"/>
    <property type="project" value="TreeGrafter"/>
</dbReference>